<sequence>MSALLCFDGPVDQAVPIPEFSYAPGAPKGRSVEELVHHLHCFGALNDAVVSDHMRSGVAVAWQGSAVLNAFL</sequence>
<proteinExistence type="predicted"/>
<reference evidence="1 2" key="1">
    <citation type="submission" date="2018-11" db="EMBL/GenBank/DDBJ databases">
        <title>Microbial catabolism of amino acid.</title>
        <authorList>
            <person name="Hibi M."/>
            <person name="Ogawa J."/>
        </authorList>
    </citation>
    <scope>NUCLEOTIDE SEQUENCE [LARGE SCALE GENOMIC DNA]</scope>
    <source>
        <strain evidence="1 2">C31-06</strain>
    </source>
</reference>
<protein>
    <submittedName>
        <fullName evidence="1">Uncharacterized protein</fullName>
    </submittedName>
</protein>
<dbReference type="Proteomes" id="UP000287519">
    <property type="component" value="Unassembled WGS sequence"/>
</dbReference>
<dbReference type="EMBL" id="BHYM01000022">
    <property type="protein sequence ID" value="GCE38834.1"/>
    <property type="molecule type" value="Genomic_DNA"/>
</dbReference>
<name>A0A402C5B1_RHOWR</name>
<organism evidence="1 2">
    <name type="scientific">Rhodococcus wratislaviensis</name>
    <name type="common">Tsukamurella wratislaviensis</name>
    <dbReference type="NCBI Taxonomy" id="44752"/>
    <lineage>
        <taxon>Bacteria</taxon>
        <taxon>Bacillati</taxon>
        <taxon>Actinomycetota</taxon>
        <taxon>Actinomycetes</taxon>
        <taxon>Mycobacteriales</taxon>
        <taxon>Nocardiaceae</taxon>
        <taxon>Rhodococcus</taxon>
    </lineage>
</organism>
<evidence type="ECO:0000313" key="2">
    <source>
        <dbReference type="Proteomes" id="UP000287519"/>
    </source>
</evidence>
<comment type="caution">
    <text evidence="1">The sequence shown here is derived from an EMBL/GenBank/DDBJ whole genome shotgun (WGS) entry which is preliminary data.</text>
</comment>
<gene>
    <name evidence="1" type="ORF">Rhow_002358</name>
</gene>
<accession>A0A402C5B1</accession>
<dbReference type="AlphaFoldDB" id="A0A402C5B1"/>
<evidence type="ECO:0000313" key="1">
    <source>
        <dbReference type="EMBL" id="GCE38834.1"/>
    </source>
</evidence>
<keyword evidence="2" id="KW-1185">Reference proteome</keyword>